<protein>
    <submittedName>
        <fullName evidence="2">Uncharacterized protein</fullName>
    </submittedName>
</protein>
<organism evidence="2 3">
    <name type="scientific">Suillus placidus</name>
    <dbReference type="NCBI Taxonomy" id="48579"/>
    <lineage>
        <taxon>Eukaryota</taxon>
        <taxon>Fungi</taxon>
        <taxon>Dikarya</taxon>
        <taxon>Basidiomycota</taxon>
        <taxon>Agaricomycotina</taxon>
        <taxon>Agaricomycetes</taxon>
        <taxon>Agaricomycetidae</taxon>
        <taxon>Boletales</taxon>
        <taxon>Suillineae</taxon>
        <taxon>Suillaceae</taxon>
        <taxon>Suillus</taxon>
    </lineage>
</organism>
<evidence type="ECO:0000313" key="2">
    <source>
        <dbReference type="EMBL" id="KAG1779039.1"/>
    </source>
</evidence>
<dbReference type="AlphaFoldDB" id="A0A9P7D4D6"/>
<keyword evidence="1" id="KW-0472">Membrane</keyword>
<sequence length="66" mass="7667">MWGIIESLPCIFFIHVSFLRLVVNVHFSSFYSLLSTNQCTNEYLHVVSFFILLFSTCFPLHSCSMV</sequence>
<gene>
    <name evidence="2" type="ORF">EV702DRAFT_1089655</name>
</gene>
<name>A0A9P7D4D6_9AGAM</name>
<keyword evidence="1" id="KW-0812">Transmembrane</keyword>
<evidence type="ECO:0000313" key="3">
    <source>
        <dbReference type="Proteomes" id="UP000714275"/>
    </source>
</evidence>
<keyword evidence="3" id="KW-1185">Reference proteome</keyword>
<reference evidence="2" key="1">
    <citation type="journal article" date="2020" name="New Phytol.">
        <title>Comparative genomics reveals dynamic genome evolution in host specialist ectomycorrhizal fungi.</title>
        <authorList>
            <person name="Lofgren L.A."/>
            <person name="Nguyen N.H."/>
            <person name="Vilgalys R."/>
            <person name="Ruytinx J."/>
            <person name="Liao H.L."/>
            <person name="Branco S."/>
            <person name="Kuo A."/>
            <person name="LaButti K."/>
            <person name="Lipzen A."/>
            <person name="Andreopoulos W."/>
            <person name="Pangilinan J."/>
            <person name="Riley R."/>
            <person name="Hundley H."/>
            <person name="Na H."/>
            <person name="Barry K."/>
            <person name="Grigoriev I.V."/>
            <person name="Stajich J.E."/>
            <person name="Kennedy P.G."/>
        </authorList>
    </citation>
    <scope>NUCLEOTIDE SEQUENCE</scope>
    <source>
        <strain evidence="2">DOB743</strain>
    </source>
</reference>
<dbReference type="Proteomes" id="UP000714275">
    <property type="component" value="Unassembled WGS sequence"/>
</dbReference>
<accession>A0A9P7D4D6</accession>
<comment type="caution">
    <text evidence="2">The sequence shown here is derived from an EMBL/GenBank/DDBJ whole genome shotgun (WGS) entry which is preliminary data.</text>
</comment>
<keyword evidence="1" id="KW-1133">Transmembrane helix</keyword>
<feature type="transmembrane region" description="Helical" evidence="1">
    <location>
        <begin position="43"/>
        <end position="61"/>
    </location>
</feature>
<dbReference type="EMBL" id="JABBWD010000013">
    <property type="protein sequence ID" value="KAG1779039.1"/>
    <property type="molecule type" value="Genomic_DNA"/>
</dbReference>
<evidence type="ECO:0000256" key="1">
    <source>
        <dbReference type="SAM" id="Phobius"/>
    </source>
</evidence>
<feature type="transmembrane region" description="Helical" evidence="1">
    <location>
        <begin position="12"/>
        <end position="31"/>
    </location>
</feature>
<proteinExistence type="predicted"/>